<accession>A0A4Q5J7G8</accession>
<dbReference type="AlphaFoldDB" id="A0A4Q5J7G8"/>
<dbReference type="RefSeq" id="WP_129985398.1">
    <property type="nucleotide sequence ID" value="NZ_SDPU01000010.1"/>
</dbReference>
<comment type="caution">
    <text evidence="1">The sequence shown here is derived from an EMBL/GenBank/DDBJ whole genome shotgun (WGS) entry which is preliminary data.</text>
</comment>
<evidence type="ECO:0000313" key="2">
    <source>
        <dbReference type="Proteomes" id="UP000291189"/>
    </source>
</evidence>
<proteinExistence type="predicted"/>
<evidence type="ECO:0000313" key="1">
    <source>
        <dbReference type="EMBL" id="RYU14514.1"/>
    </source>
</evidence>
<keyword evidence="2" id="KW-1185">Reference proteome</keyword>
<dbReference type="OrthoDB" id="5138950at2"/>
<dbReference type="Proteomes" id="UP000291189">
    <property type="component" value="Unassembled WGS sequence"/>
</dbReference>
<sequence length="350" mass="39351">MSPESDRTLVIVTGSGRSGTSTVTGSLKMLGCYIPQPEIPANEANPRGYFEPKWTVEYQKRVLADAGVRTLDARPEAYELMQPTCEKASFRDELRAWFGTQLQGSQIVVKDPRSFWLRNLWVPVAADLGVDTRFLTMLRHPAEVVGSRDMHYLKNADDARRLARETGNLGGWVNVALTNEYVGRESRRVFVHYTDMISNWRSAMLDAGEKLGLTYDADLTSDAHHPIDDFIDSSLRRSQLSYDDLDVPKQLVEIAETVWNNLDALAKDPYDAAAMKSNDEMREAYGQLHTWSVALTQDHTNYSVDVARAQTRRKVTRELREQQGGAQPAAAPSFARRVVRKVRSLSGSRG</sequence>
<name>A0A4Q5J7G8_9ACTN</name>
<dbReference type="Gene3D" id="3.40.50.300">
    <property type="entry name" value="P-loop containing nucleotide triphosphate hydrolases"/>
    <property type="match status" value="1"/>
</dbReference>
<dbReference type="EMBL" id="SDPU01000010">
    <property type="protein sequence ID" value="RYU14514.1"/>
    <property type="molecule type" value="Genomic_DNA"/>
</dbReference>
<organism evidence="1 2">
    <name type="scientific">Nocardioides iriomotensis</name>
    <dbReference type="NCBI Taxonomy" id="715784"/>
    <lineage>
        <taxon>Bacteria</taxon>
        <taxon>Bacillati</taxon>
        <taxon>Actinomycetota</taxon>
        <taxon>Actinomycetes</taxon>
        <taxon>Propionibacteriales</taxon>
        <taxon>Nocardioidaceae</taxon>
        <taxon>Nocardioides</taxon>
    </lineage>
</organism>
<evidence type="ECO:0008006" key="3">
    <source>
        <dbReference type="Google" id="ProtNLM"/>
    </source>
</evidence>
<reference evidence="1 2" key="1">
    <citation type="submission" date="2019-01" db="EMBL/GenBank/DDBJ databases">
        <title>Nocardioides guangzhouensis sp. nov., an actinobacterium isolated from soil.</title>
        <authorList>
            <person name="Fu Y."/>
            <person name="Cai Y."/>
            <person name="Lin Z."/>
            <person name="Chen P."/>
        </authorList>
    </citation>
    <scope>NUCLEOTIDE SEQUENCE [LARGE SCALE GENOMIC DNA]</scope>
    <source>
        <strain evidence="1 2">NBRC 105384</strain>
    </source>
</reference>
<dbReference type="InterPro" id="IPR027417">
    <property type="entry name" value="P-loop_NTPase"/>
</dbReference>
<gene>
    <name evidence="1" type="ORF">ETU37_03010</name>
</gene>
<protein>
    <recommendedName>
        <fullName evidence="3">Sulfotransferase family protein</fullName>
    </recommendedName>
</protein>
<dbReference type="SUPFAM" id="SSF52540">
    <property type="entry name" value="P-loop containing nucleoside triphosphate hydrolases"/>
    <property type="match status" value="1"/>
</dbReference>